<evidence type="ECO:0000313" key="2">
    <source>
        <dbReference type="EMBL" id="ESS67990.1"/>
    </source>
</evidence>
<organism evidence="2 3">
    <name type="scientific">Trypanosoma cruzi Dm28c</name>
    <dbReference type="NCBI Taxonomy" id="1416333"/>
    <lineage>
        <taxon>Eukaryota</taxon>
        <taxon>Discoba</taxon>
        <taxon>Euglenozoa</taxon>
        <taxon>Kinetoplastea</taxon>
        <taxon>Metakinetoplastina</taxon>
        <taxon>Trypanosomatida</taxon>
        <taxon>Trypanosomatidae</taxon>
        <taxon>Trypanosoma</taxon>
        <taxon>Schizotrypanum</taxon>
    </lineage>
</organism>
<sequence length="309" mass="35479">MDRQFGEQPGKSAVCYCLFVSVSLVPLPIPPFSFFPLLLVFVYMRPGCRRNDRQMAERISFRSSHEMRPSLWSLRCIALHPAALTCVALHQLIVVAEERRRQSTSDHDREVEVLLSRLLEWPLPVLTRCASTLHVLRGVVRGWISTVQAKAPPPARSQLPASPTTPYRRLYNICLWQRRYPLFILTPVLDAFGERLSCQALNDMLEALSGYILGPLNDIPHLLRCDVLMTYHRLPFHQQLQLMKSFRTGYALEECEAPPPPELYIGEHVRHVPPRFGSHNISAEQYAELRRAFELHKRAGIRRLLACTP</sequence>
<evidence type="ECO:0000313" key="3">
    <source>
        <dbReference type="Proteomes" id="UP000017861"/>
    </source>
</evidence>
<dbReference type="OrthoDB" id="248563at2759"/>
<reference evidence="2 3" key="1">
    <citation type="journal article" date="2014" name="Genome Announc.">
        <title>Trypanosoma cruzi Clone Dm28c Draft Genome Sequence.</title>
        <authorList>
            <person name="Grisard E.C."/>
            <person name="Teixeira S.M."/>
            <person name="de Almeida L.G."/>
            <person name="Stoco P.H."/>
            <person name="Gerber A.L."/>
            <person name="Talavera-Lopez C."/>
            <person name="Lima O.C."/>
            <person name="Andersson B."/>
            <person name="de Vasconcelos A.T."/>
        </authorList>
    </citation>
    <scope>NUCLEOTIDE SEQUENCE [LARGE SCALE GENOMIC DNA]</scope>
    <source>
        <strain evidence="2 3">Dm28c</strain>
    </source>
</reference>
<dbReference type="EMBL" id="AYLP01000025">
    <property type="protein sequence ID" value="ESS67990.1"/>
    <property type="molecule type" value="Genomic_DNA"/>
</dbReference>
<keyword evidence="1" id="KW-1133">Transmembrane helix</keyword>
<keyword evidence="1" id="KW-0472">Membrane</keyword>
<evidence type="ECO:0000256" key="1">
    <source>
        <dbReference type="SAM" id="Phobius"/>
    </source>
</evidence>
<accession>V5B458</accession>
<dbReference type="AlphaFoldDB" id="V5B458"/>
<comment type="caution">
    <text evidence="2">The sequence shown here is derived from an EMBL/GenBank/DDBJ whole genome shotgun (WGS) entry which is preliminary data.</text>
</comment>
<feature type="transmembrane region" description="Helical" evidence="1">
    <location>
        <begin position="20"/>
        <end position="44"/>
    </location>
</feature>
<dbReference type="Proteomes" id="UP000017861">
    <property type="component" value="Unassembled WGS sequence"/>
</dbReference>
<dbReference type="VEuPathDB" id="TriTrypDB:TCDM_03315"/>
<name>V5B458_TRYCR</name>
<gene>
    <name evidence="2" type="ORF">TCDM_03315</name>
</gene>
<keyword evidence="1" id="KW-0812">Transmembrane</keyword>
<protein>
    <submittedName>
        <fullName evidence="2">Uncharacterized protein</fullName>
    </submittedName>
</protein>
<proteinExistence type="predicted"/>